<evidence type="ECO:0000256" key="2">
    <source>
        <dbReference type="ARBA" id="ARBA00022692"/>
    </source>
</evidence>
<dbReference type="AlphaFoldDB" id="A0A8S0VYY0"/>
<feature type="transmembrane region" description="Helical" evidence="7">
    <location>
        <begin position="200"/>
        <end position="227"/>
    </location>
</feature>
<keyword evidence="2 7" id="KW-0812">Transmembrane</keyword>
<feature type="compositionally biased region" description="Low complexity" evidence="6">
    <location>
        <begin position="342"/>
        <end position="356"/>
    </location>
</feature>
<dbReference type="Pfam" id="PF20684">
    <property type="entry name" value="Fung_rhodopsin"/>
    <property type="match status" value="1"/>
</dbReference>
<dbReference type="InterPro" id="IPR052337">
    <property type="entry name" value="SAT4-like"/>
</dbReference>
<feature type="transmembrane region" description="Helical" evidence="7">
    <location>
        <begin position="82"/>
        <end position="104"/>
    </location>
</feature>
<organism evidence="9 10">
    <name type="scientific">Cyclocybe aegerita</name>
    <name type="common">Black poplar mushroom</name>
    <name type="synonym">Agrocybe aegerita</name>
    <dbReference type="NCBI Taxonomy" id="1973307"/>
    <lineage>
        <taxon>Eukaryota</taxon>
        <taxon>Fungi</taxon>
        <taxon>Dikarya</taxon>
        <taxon>Basidiomycota</taxon>
        <taxon>Agaricomycotina</taxon>
        <taxon>Agaricomycetes</taxon>
        <taxon>Agaricomycetidae</taxon>
        <taxon>Agaricales</taxon>
        <taxon>Agaricineae</taxon>
        <taxon>Bolbitiaceae</taxon>
        <taxon>Cyclocybe</taxon>
    </lineage>
</organism>
<gene>
    <name evidence="9" type="ORF">AAE3_LOCUS9736</name>
</gene>
<evidence type="ECO:0000256" key="1">
    <source>
        <dbReference type="ARBA" id="ARBA00004141"/>
    </source>
</evidence>
<dbReference type="InterPro" id="IPR049326">
    <property type="entry name" value="Rhodopsin_dom_fungi"/>
</dbReference>
<name>A0A8S0VYY0_CYCAE</name>
<dbReference type="EMBL" id="CACVBS010000060">
    <property type="protein sequence ID" value="CAA7267524.1"/>
    <property type="molecule type" value="Genomic_DNA"/>
</dbReference>
<comment type="subcellular location">
    <subcellularLocation>
        <location evidence="1">Membrane</location>
        <topology evidence="1">Multi-pass membrane protein</topology>
    </subcellularLocation>
</comment>
<comment type="similarity">
    <text evidence="5">Belongs to the SAT4 family.</text>
</comment>
<accession>A0A8S0VYY0</accession>
<dbReference type="PANTHER" id="PTHR33048:SF47">
    <property type="entry name" value="INTEGRAL MEMBRANE PROTEIN-RELATED"/>
    <property type="match status" value="1"/>
</dbReference>
<evidence type="ECO:0000256" key="6">
    <source>
        <dbReference type="SAM" id="MobiDB-lite"/>
    </source>
</evidence>
<feature type="transmembrane region" description="Helical" evidence="7">
    <location>
        <begin position="164"/>
        <end position="188"/>
    </location>
</feature>
<feature type="compositionally biased region" description="Basic and acidic residues" evidence="6">
    <location>
        <begin position="364"/>
        <end position="373"/>
    </location>
</feature>
<evidence type="ECO:0000256" key="5">
    <source>
        <dbReference type="ARBA" id="ARBA00038359"/>
    </source>
</evidence>
<feature type="domain" description="Rhodopsin" evidence="8">
    <location>
        <begin position="29"/>
        <end position="254"/>
    </location>
</feature>
<feature type="transmembrane region" description="Helical" evidence="7">
    <location>
        <begin position="233"/>
        <end position="261"/>
    </location>
</feature>
<evidence type="ECO:0000256" key="7">
    <source>
        <dbReference type="SAM" id="Phobius"/>
    </source>
</evidence>
<protein>
    <recommendedName>
        <fullName evidence="8">Rhodopsin domain-containing protein</fullName>
    </recommendedName>
</protein>
<feature type="region of interest" description="Disordered" evidence="6">
    <location>
        <begin position="334"/>
        <end position="384"/>
    </location>
</feature>
<evidence type="ECO:0000256" key="4">
    <source>
        <dbReference type="ARBA" id="ARBA00023136"/>
    </source>
</evidence>
<evidence type="ECO:0000256" key="3">
    <source>
        <dbReference type="ARBA" id="ARBA00022989"/>
    </source>
</evidence>
<proteinExistence type="inferred from homology"/>
<dbReference type="PANTHER" id="PTHR33048">
    <property type="entry name" value="PTH11-LIKE INTEGRAL MEMBRANE PROTEIN (AFU_ORTHOLOGUE AFUA_5G11245)"/>
    <property type="match status" value="1"/>
</dbReference>
<sequence length="384" mass="42700">MAVPKQDVTAWKTVMTILHTIAVSGTGVRLYDRFREQRLWWDDYLSVVPTILDILYFVALWMGPFAGHIYFMFSPNPLKGFLFPMCLHIAILWTTRIVLALSLSRLFPPNSHSRRVAFGLVVAFSLAYIFITLFTIQSCKPPGLPWYRASGINCEKVSARGLPIFVVGGITCDLMADSLLVIVPFTVIWRMKLRTPQRKLILAVASASILTIGSALAFSILCLSGVATDPDSLLLRLMMINMLSVNSLIACNFLVVSLFFYRRVRHWRTAREERTRKPPSTSSTATSSAKEEDVPPPLTIRLHATFETSASRRPGASPEHYSVVTLTDVTESPYASSYHPGSRSSRPSIPFSSMASGATGDVDLESRFTDRDPPPSWTFSSGHS</sequence>
<keyword evidence="3 7" id="KW-1133">Transmembrane helix</keyword>
<keyword evidence="4 7" id="KW-0472">Membrane</keyword>
<comment type="caution">
    <text evidence="9">The sequence shown here is derived from an EMBL/GenBank/DDBJ whole genome shotgun (WGS) entry which is preliminary data.</text>
</comment>
<dbReference type="OrthoDB" id="3229610at2759"/>
<evidence type="ECO:0000313" key="10">
    <source>
        <dbReference type="Proteomes" id="UP000467700"/>
    </source>
</evidence>
<reference evidence="9 10" key="1">
    <citation type="submission" date="2020-01" db="EMBL/GenBank/DDBJ databases">
        <authorList>
            <person name="Gupta K D."/>
        </authorList>
    </citation>
    <scope>NUCLEOTIDE SEQUENCE [LARGE SCALE GENOMIC DNA]</scope>
</reference>
<dbReference type="GO" id="GO:0016020">
    <property type="term" value="C:membrane"/>
    <property type="evidence" value="ECO:0007669"/>
    <property type="project" value="UniProtKB-SubCell"/>
</dbReference>
<dbReference type="Proteomes" id="UP000467700">
    <property type="component" value="Unassembled WGS sequence"/>
</dbReference>
<feature type="transmembrane region" description="Helical" evidence="7">
    <location>
        <begin position="14"/>
        <end position="32"/>
    </location>
</feature>
<feature type="compositionally biased region" description="Low complexity" evidence="6">
    <location>
        <begin position="278"/>
        <end position="288"/>
    </location>
</feature>
<evidence type="ECO:0000259" key="8">
    <source>
        <dbReference type="Pfam" id="PF20684"/>
    </source>
</evidence>
<feature type="transmembrane region" description="Helical" evidence="7">
    <location>
        <begin position="44"/>
        <end position="62"/>
    </location>
</feature>
<evidence type="ECO:0000313" key="9">
    <source>
        <dbReference type="EMBL" id="CAA7267524.1"/>
    </source>
</evidence>
<feature type="region of interest" description="Disordered" evidence="6">
    <location>
        <begin position="271"/>
        <end position="294"/>
    </location>
</feature>
<keyword evidence="10" id="KW-1185">Reference proteome</keyword>
<feature type="transmembrane region" description="Helical" evidence="7">
    <location>
        <begin position="116"/>
        <end position="136"/>
    </location>
</feature>